<feature type="compositionally biased region" description="Acidic residues" evidence="1">
    <location>
        <begin position="209"/>
        <end position="218"/>
    </location>
</feature>
<feature type="region of interest" description="Disordered" evidence="1">
    <location>
        <begin position="200"/>
        <end position="244"/>
    </location>
</feature>
<sequence length="272" mass="31452">MATVQSPQLMPRMPHISKETCYEEALYTNKEKCKDLVWYCGRKVVELLKTLPEAKGNSFMELTDRLRDFYGQTDNEKRYTRECLACYCFKPHSIKSEADLNTHYPKFVTQAHHLQAKGMVMERDENDLFWQGIPQEVQQVVFPYLQVVPNFNDSKPLGHFAAYKCIKSCLKDDVYYNIQDLHKHEGKTCYKGKVRSKKNYYKHSKSDSSDDESDEEGSSSDSDTVKMWMEMPPRRGSGPTPALKTVSDQVGLWKDQGVQLSVGSVIRLEFMQ</sequence>
<protein>
    <submittedName>
        <fullName evidence="2">Uncharacterized protein</fullName>
    </submittedName>
</protein>
<proteinExistence type="predicted"/>
<evidence type="ECO:0000313" key="3">
    <source>
        <dbReference type="Proteomes" id="UP000886523"/>
    </source>
</evidence>
<name>A0A9P6DRF1_9AGAM</name>
<dbReference type="AlphaFoldDB" id="A0A9P6DRF1"/>
<reference evidence="2" key="1">
    <citation type="journal article" date="2020" name="Nat. Commun.">
        <title>Large-scale genome sequencing of mycorrhizal fungi provides insights into the early evolution of symbiotic traits.</title>
        <authorList>
            <person name="Miyauchi S."/>
            <person name="Kiss E."/>
            <person name="Kuo A."/>
            <person name="Drula E."/>
            <person name="Kohler A."/>
            <person name="Sanchez-Garcia M."/>
            <person name="Morin E."/>
            <person name="Andreopoulos B."/>
            <person name="Barry K.W."/>
            <person name="Bonito G."/>
            <person name="Buee M."/>
            <person name="Carver A."/>
            <person name="Chen C."/>
            <person name="Cichocki N."/>
            <person name="Clum A."/>
            <person name="Culley D."/>
            <person name="Crous P.W."/>
            <person name="Fauchery L."/>
            <person name="Girlanda M."/>
            <person name="Hayes R.D."/>
            <person name="Keri Z."/>
            <person name="LaButti K."/>
            <person name="Lipzen A."/>
            <person name="Lombard V."/>
            <person name="Magnuson J."/>
            <person name="Maillard F."/>
            <person name="Murat C."/>
            <person name="Nolan M."/>
            <person name="Ohm R.A."/>
            <person name="Pangilinan J."/>
            <person name="Pereira M.F."/>
            <person name="Perotto S."/>
            <person name="Peter M."/>
            <person name="Pfister S."/>
            <person name="Riley R."/>
            <person name="Sitrit Y."/>
            <person name="Stielow J.B."/>
            <person name="Szollosi G."/>
            <person name="Zifcakova L."/>
            <person name="Stursova M."/>
            <person name="Spatafora J.W."/>
            <person name="Tedersoo L."/>
            <person name="Vaario L.M."/>
            <person name="Yamada A."/>
            <person name="Yan M."/>
            <person name="Wang P."/>
            <person name="Xu J."/>
            <person name="Bruns T."/>
            <person name="Baldrian P."/>
            <person name="Vilgalys R."/>
            <person name="Dunand C."/>
            <person name="Henrissat B."/>
            <person name="Grigoriev I.V."/>
            <person name="Hibbett D."/>
            <person name="Nagy L.G."/>
            <person name="Martin F.M."/>
        </authorList>
    </citation>
    <scope>NUCLEOTIDE SEQUENCE</scope>
    <source>
        <strain evidence="2">UP504</strain>
    </source>
</reference>
<gene>
    <name evidence="2" type="ORF">BS47DRAFT_1366628</name>
</gene>
<keyword evidence="3" id="KW-1185">Reference proteome</keyword>
<evidence type="ECO:0000256" key="1">
    <source>
        <dbReference type="SAM" id="MobiDB-lite"/>
    </source>
</evidence>
<dbReference type="Proteomes" id="UP000886523">
    <property type="component" value="Unassembled WGS sequence"/>
</dbReference>
<organism evidence="2 3">
    <name type="scientific">Hydnum rufescens UP504</name>
    <dbReference type="NCBI Taxonomy" id="1448309"/>
    <lineage>
        <taxon>Eukaryota</taxon>
        <taxon>Fungi</taxon>
        <taxon>Dikarya</taxon>
        <taxon>Basidiomycota</taxon>
        <taxon>Agaricomycotina</taxon>
        <taxon>Agaricomycetes</taxon>
        <taxon>Cantharellales</taxon>
        <taxon>Hydnaceae</taxon>
        <taxon>Hydnum</taxon>
    </lineage>
</organism>
<dbReference type="EMBL" id="MU129079">
    <property type="protein sequence ID" value="KAF9507520.1"/>
    <property type="molecule type" value="Genomic_DNA"/>
</dbReference>
<evidence type="ECO:0000313" key="2">
    <source>
        <dbReference type="EMBL" id="KAF9507520.1"/>
    </source>
</evidence>
<comment type="caution">
    <text evidence="2">The sequence shown here is derived from an EMBL/GenBank/DDBJ whole genome shotgun (WGS) entry which is preliminary data.</text>
</comment>
<accession>A0A9P6DRF1</accession>